<dbReference type="EMBL" id="JBHSPP010000001">
    <property type="protein sequence ID" value="MFC5704512.1"/>
    <property type="molecule type" value="Genomic_DNA"/>
</dbReference>
<evidence type="ECO:0000256" key="1">
    <source>
        <dbReference type="SAM" id="MobiDB-lite"/>
    </source>
</evidence>
<comment type="caution">
    <text evidence="3">The sequence shown here is derived from an EMBL/GenBank/DDBJ whole genome shotgun (WGS) entry which is preliminary data.</text>
</comment>
<keyword evidence="4" id="KW-1185">Reference proteome</keyword>
<organism evidence="3 4">
    <name type="scientific">Aeromonas eucrenophila</name>
    <dbReference type="NCBI Taxonomy" id="649"/>
    <lineage>
        <taxon>Bacteria</taxon>
        <taxon>Pseudomonadati</taxon>
        <taxon>Pseudomonadota</taxon>
        <taxon>Gammaproteobacteria</taxon>
        <taxon>Aeromonadales</taxon>
        <taxon>Aeromonadaceae</taxon>
        <taxon>Aeromonas</taxon>
    </lineage>
</organism>
<keyword evidence="2" id="KW-1133">Transmembrane helix</keyword>
<keyword evidence="2" id="KW-0812">Transmembrane</keyword>
<sequence>MGIGNILHYKNTGKVVSLVITALYAVTSYYFMAFIKKSIDEKSINTSLAIILILFVVGIINVIKDIATDELDMQSPANKEREAHNKTKELLSKKESEIKGLDKLLTEKKEIIHALQSTLNNTLISKKDSEEVVDAIKDIMIKVNQNKNVNNIQNIKSSKANPPQDYLSLFTPPPS</sequence>
<dbReference type="Proteomes" id="UP001596132">
    <property type="component" value="Unassembled WGS sequence"/>
</dbReference>
<evidence type="ECO:0000313" key="4">
    <source>
        <dbReference type="Proteomes" id="UP001596132"/>
    </source>
</evidence>
<accession>A0ABW0Y614</accession>
<feature type="transmembrane region" description="Helical" evidence="2">
    <location>
        <begin position="44"/>
        <end position="63"/>
    </location>
</feature>
<proteinExistence type="predicted"/>
<dbReference type="RefSeq" id="WP_156128356.1">
    <property type="nucleotide sequence ID" value="NZ_CDDF01000013.1"/>
</dbReference>
<evidence type="ECO:0000313" key="3">
    <source>
        <dbReference type="EMBL" id="MFC5704512.1"/>
    </source>
</evidence>
<evidence type="ECO:0000256" key="2">
    <source>
        <dbReference type="SAM" id="Phobius"/>
    </source>
</evidence>
<feature type="transmembrane region" description="Helical" evidence="2">
    <location>
        <begin position="15"/>
        <end position="32"/>
    </location>
</feature>
<reference evidence="4" key="1">
    <citation type="journal article" date="2019" name="Int. J. Syst. Evol. Microbiol.">
        <title>The Global Catalogue of Microorganisms (GCM) 10K type strain sequencing project: providing services to taxonomists for standard genome sequencing and annotation.</title>
        <authorList>
            <consortium name="The Broad Institute Genomics Platform"/>
            <consortium name="The Broad Institute Genome Sequencing Center for Infectious Disease"/>
            <person name="Wu L."/>
            <person name="Ma J."/>
        </authorList>
    </citation>
    <scope>NUCLEOTIDE SEQUENCE [LARGE SCALE GENOMIC DNA]</scope>
    <source>
        <strain evidence="4">KCTC 15012</strain>
    </source>
</reference>
<keyword evidence="2" id="KW-0472">Membrane</keyword>
<name>A0ABW0Y614_9GAMM</name>
<feature type="region of interest" description="Disordered" evidence="1">
    <location>
        <begin position="155"/>
        <end position="175"/>
    </location>
</feature>
<gene>
    <name evidence="3" type="ORF">ACFPVW_00120</name>
</gene>
<protein>
    <submittedName>
        <fullName evidence="3">Uncharacterized protein</fullName>
    </submittedName>
</protein>